<dbReference type="Gene3D" id="3.40.50.620">
    <property type="entry name" value="HUPs"/>
    <property type="match status" value="1"/>
</dbReference>
<feature type="domain" description="Arginyl tRNA synthetase N-terminal" evidence="12">
    <location>
        <begin position="3"/>
        <end position="86"/>
    </location>
</feature>
<dbReference type="SUPFAM" id="SSF47323">
    <property type="entry name" value="Anticodon-binding domain of a subclass of class I aminoacyl-tRNA synthetases"/>
    <property type="match status" value="1"/>
</dbReference>
<dbReference type="SUPFAM" id="SSF52374">
    <property type="entry name" value="Nucleotidylyl transferase"/>
    <property type="match status" value="1"/>
</dbReference>
<dbReference type="PROSITE" id="PS00178">
    <property type="entry name" value="AA_TRNA_LIGASE_I"/>
    <property type="match status" value="1"/>
</dbReference>
<keyword evidence="6 9" id="KW-0648">Protein biosynthesis</keyword>
<evidence type="ECO:0000313" key="14">
    <source>
        <dbReference type="Proteomes" id="UP000321155"/>
    </source>
</evidence>
<gene>
    <name evidence="9 13" type="primary">argS</name>
    <name evidence="13" type="ORF">KFL01_27150</name>
</gene>
<dbReference type="InterPro" id="IPR008909">
    <property type="entry name" value="DALR_anticod-bd"/>
</dbReference>
<evidence type="ECO:0000313" key="13">
    <source>
        <dbReference type="EMBL" id="GEO93409.1"/>
    </source>
</evidence>
<dbReference type="InterPro" id="IPR035684">
    <property type="entry name" value="ArgRS_core"/>
</dbReference>
<reference evidence="13 14" key="1">
    <citation type="submission" date="2019-07" db="EMBL/GenBank/DDBJ databases">
        <title>Whole genome shotgun sequence of Kocuria flava NBRC 107626.</title>
        <authorList>
            <person name="Hosoyama A."/>
            <person name="Uohara A."/>
            <person name="Ohji S."/>
            <person name="Ichikawa N."/>
        </authorList>
    </citation>
    <scope>NUCLEOTIDE SEQUENCE [LARGE SCALE GENOMIC DNA]</scope>
    <source>
        <strain evidence="13 14">NBRC 107626</strain>
    </source>
</reference>
<dbReference type="EC" id="6.1.1.19" evidence="9"/>
<dbReference type="PANTHER" id="PTHR11956">
    <property type="entry name" value="ARGINYL-TRNA SYNTHETASE"/>
    <property type="match status" value="1"/>
</dbReference>
<dbReference type="InterPro" id="IPR009080">
    <property type="entry name" value="tRNAsynth_Ia_anticodon-bd"/>
</dbReference>
<keyword evidence="2 9" id="KW-0963">Cytoplasm</keyword>
<dbReference type="SMART" id="SM00836">
    <property type="entry name" value="DALR_1"/>
    <property type="match status" value="1"/>
</dbReference>
<protein>
    <recommendedName>
        <fullName evidence="9">Arginine--tRNA ligase</fullName>
        <ecNumber evidence="9">6.1.1.19</ecNumber>
    </recommendedName>
    <alternativeName>
        <fullName evidence="9">Arginyl-tRNA synthetase</fullName>
        <shortName evidence="9">ArgRS</shortName>
    </alternativeName>
</protein>
<dbReference type="Pfam" id="PF00750">
    <property type="entry name" value="tRNA-synt_1d"/>
    <property type="match status" value="1"/>
</dbReference>
<dbReference type="Gene3D" id="3.30.1360.70">
    <property type="entry name" value="Arginyl tRNA synthetase N-terminal domain"/>
    <property type="match status" value="1"/>
</dbReference>
<feature type="short sequence motif" description="'HIGH' region" evidence="9">
    <location>
        <begin position="123"/>
        <end position="133"/>
    </location>
</feature>
<comment type="catalytic activity">
    <reaction evidence="8 9">
        <text>tRNA(Arg) + L-arginine + ATP = L-arginyl-tRNA(Arg) + AMP + diphosphate</text>
        <dbReference type="Rhea" id="RHEA:20301"/>
        <dbReference type="Rhea" id="RHEA-COMP:9658"/>
        <dbReference type="Rhea" id="RHEA-COMP:9673"/>
        <dbReference type="ChEBI" id="CHEBI:30616"/>
        <dbReference type="ChEBI" id="CHEBI:32682"/>
        <dbReference type="ChEBI" id="CHEBI:33019"/>
        <dbReference type="ChEBI" id="CHEBI:78442"/>
        <dbReference type="ChEBI" id="CHEBI:78513"/>
        <dbReference type="ChEBI" id="CHEBI:456215"/>
        <dbReference type="EC" id="6.1.1.19"/>
    </reaction>
</comment>
<dbReference type="InterPro" id="IPR014729">
    <property type="entry name" value="Rossmann-like_a/b/a_fold"/>
</dbReference>
<keyword evidence="14" id="KW-1185">Reference proteome</keyword>
<comment type="subunit">
    <text evidence="9">Monomer.</text>
</comment>
<sequence length="547" mass="58490">MSACLQDAVAEGALALADGAELPEVRIERPKNREHGDWATNVAMQLAKKVGRAPREVAGVVQERLSTTPGVAAVDVAGPGFLNITLDAAAAGGLARTVVEQGEAFGRSGALAGTRINLEFVSANPTGPVHLGGTRWAAVGDSLARVLEAQGASVVREYYFNDAGAQIDRFARSLLARAKGEPAPEDGYGGEYVTEIAERVVAENPGILDSGDPQEAFRAAGVELMFAEIKSSLHEFGVDFDVYFHEQSLFDSGAVEGLLEQLKTSGSLYFADGAWWLRSTAFGDDKDRVVIKSDGDAAYIAGDIAYFKDKRERGADLCIYMLGADHHGYVARLKAAAAALGDSPERVEVLIGQMVNLVKDGVPVRMSKRAGTVVTMEDLVEAVGVDAARYSLTRYSVDSNIDIDLDLLTRRSNENPVFYVQYAHARTCAVGRNAAAAGVARTDASGEPVFDAALLDHPLEGELLAALGQYPSVLAQAAEFREPHRVARHLEVVAGTYHRWYDACRVAPQGDAEVTDLHRTRLWLNDAARQVLANGLGLLGVGAPERM</sequence>
<comment type="similarity">
    <text evidence="1 9 10">Belongs to the class-I aminoacyl-tRNA synthetase family.</text>
</comment>
<evidence type="ECO:0000256" key="1">
    <source>
        <dbReference type="ARBA" id="ARBA00005594"/>
    </source>
</evidence>
<dbReference type="SMART" id="SM01016">
    <property type="entry name" value="Arg_tRNA_synt_N"/>
    <property type="match status" value="1"/>
</dbReference>
<keyword evidence="5 9" id="KW-0067">ATP-binding</keyword>
<evidence type="ECO:0000256" key="6">
    <source>
        <dbReference type="ARBA" id="ARBA00022917"/>
    </source>
</evidence>
<dbReference type="GO" id="GO:0016874">
    <property type="term" value="F:ligase activity"/>
    <property type="evidence" value="ECO:0007669"/>
    <property type="project" value="UniProtKB-KW"/>
</dbReference>
<evidence type="ECO:0000259" key="11">
    <source>
        <dbReference type="SMART" id="SM00836"/>
    </source>
</evidence>
<keyword evidence="7 9" id="KW-0030">Aminoacyl-tRNA synthetase</keyword>
<dbReference type="InterPro" id="IPR001412">
    <property type="entry name" value="aa-tRNA-synth_I_CS"/>
</dbReference>
<organism evidence="13 14">
    <name type="scientific">Kocuria flava</name>
    <dbReference type="NCBI Taxonomy" id="446860"/>
    <lineage>
        <taxon>Bacteria</taxon>
        <taxon>Bacillati</taxon>
        <taxon>Actinomycetota</taxon>
        <taxon>Actinomycetes</taxon>
        <taxon>Micrococcales</taxon>
        <taxon>Micrococcaceae</taxon>
        <taxon>Kocuria</taxon>
    </lineage>
</organism>
<accession>A0ABQ0XCI7</accession>
<dbReference type="InterPro" id="IPR036695">
    <property type="entry name" value="Arg-tRNA-synth_N_sf"/>
</dbReference>
<dbReference type="Pfam" id="PF03485">
    <property type="entry name" value="Arg_tRNA_synt_N"/>
    <property type="match status" value="1"/>
</dbReference>
<dbReference type="InterPro" id="IPR001278">
    <property type="entry name" value="Arg-tRNA-ligase"/>
</dbReference>
<evidence type="ECO:0000256" key="8">
    <source>
        <dbReference type="ARBA" id="ARBA00049339"/>
    </source>
</evidence>
<evidence type="ECO:0000256" key="2">
    <source>
        <dbReference type="ARBA" id="ARBA00022490"/>
    </source>
</evidence>
<comment type="subcellular location">
    <subcellularLocation>
        <location evidence="9">Cytoplasm</location>
    </subcellularLocation>
</comment>
<dbReference type="SUPFAM" id="SSF55190">
    <property type="entry name" value="Arginyl-tRNA synthetase (ArgRS), N-terminal 'additional' domain"/>
    <property type="match status" value="1"/>
</dbReference>
<evidence type="ECO:0000256" key="7">
    <source>
        <dbReference type="ARBA" id="ARBA00023146"/>
    </source>
</evidence>
<evidence type="ECO:0000256" key="5">
    <source>
        <dbReference type="ARBA" id="ARBA00022840"/>
    </source>
</evidence>
<proteinExistence type="inferred from homology"/>
<keyword evidence="3 9" id="KW-0436">Ligase</keyword>
<comment type="caution">
    <text evidence="13">The sequence shown here is derived from an EMBL/GenBank/DDBJ whole genome shotgun (WGS) entry which is preliminary data.</text>
</comment>
<evidence type="ECO:0000256" key="3">
    <source>
        <dbReference type="ARBA" id="ARBA00022598"/>
    </source>
</evidence>
<dbReference type="Gene3D" id="1.10.730.10">
    <property type="entry name" value="Isoleucyl-tRNA Synthetase, Domain 1"/>
    <property type="match status" value="1"/>
</dbReference>
<evidence type="ECO:0000256" key="10">
    <source>
        <dbReference type="RuleBase" id="RU363038"/>
    </source>
</evidence>
<dbReference type="CDD" id="cd00671">
    <property type="entry name" value="ArgRS_core"/>
    <property type="match status" value="1"/>
</dbReference>
<dbReference type="PANTHER" id="PTHR11956:SF5">
    <property type="entry name" value="ARGININE--TRNA LIGASE, CYTOPLASMIC"/>
    <property type="match status" value="1"/>
</dbReference>
<dbReference type="NCBIfam" id="TIGR00456">
    <property type="entry name" value="argS"/>
    <property type="match status" value="1"/>
</dbReference>
<dbReference type="RefSeq" id="WP_162629134.1">
    <property type="nucleotide sequence ID" value="NZ_BJZR01000114.1"/>
</dbReference>
<keyword evidence="4 9" id="KW-0547">Nucleotide-binding</keyword>
<evidence type="ECO:0000256" key="4">
    <source>
        <dbReference type="ARBA" id="ARBA00022741"/>
    </source>
</evidence>
<evidence type="ECO:0000259" key="12">
    <source>
        <dbReference type="SMART" id="SM01016"/>
    </source>
</evidence>
<dbReference type="HAMAP" id="MF_00123">
    <property type="entry name" value="Arg_tRNA_synth"/>
    <property type="match status" value="1"/>
</dbReference>
<feature type="domain" description="DALR anticodon binding" evidence="11">
    <location>
        <begin position="420"/>
        <end position="547"/>
    </location>
</feature>
<dbReference type="Proteomes" id="UP000321155">
    <property type="component" value="Unassembled WGS sequence"/>
</dbReference>
<evidence type="ECO:0000256" key="9">
    <source>
        <dbReference type="HAMAP-Rule" id="MF_00123"/>
    </source>
</evidence>
<dbReference type="InterPro" id="IPR005148">
    <property type="entry name" value="Arg-tRNA-synth_N"/>
</dbReference>
<dbReference type="PRINTS" id="PR01038">
    <property type="entry name" value="TRNASYNTHARG"/>
</dbReference>
<dbReference type="EMBL" id="BJZR01000114">
    <property type="protein sequence ID" value="GEO93409.1"/>
    <property type="molecule type" value="Genomic_DNA"/>
</dbReference>
<name>A0ABQ0XCI7_9MICC</name>
<dbReference type="Pfam" id="PF05746">
    <property type="entry name" value="DALR_1"/>
    <property type="match status" value="1"/>
</dbReference>